<evidence type="ECO:0000313" key="3">
    <source>
        <dbReference type="Proteomes" id="UP000247409"/>
    </source>
</evidence>
<name>A0A2V3J0I8_9FLOR</name>
<protein>
    <recommendedName>
        <fullName evidence="4">Exocyst complex component Sec10</fullName>
    </recommendedName>
</protein>
<organism evidence="2 3">
    <name type="scientific">Gracilariopsis chorda</name>
    <dbReference type="NCBI Taxonomy" id="448386"/>
    <lineage>
        <taxon>Eukaryota</taxon>
        <taxon>Rhodophyta</taxon>
        <taxon>Florideophyceae</taxon>
        <taxon>Rhodymeniophycidae</taxon>
        <taxon>Gracilariales</taxon>
        <taxon>Gracilariaceae</taxon>
        <taxon>Gracilariopsis</taxon>
    </lineage>
</organism>
<feature type="region of interest" description="Disordered" evidence="1">
    <location>
        <begin position="574"/>
        <end position="608"/>
    </location>
</feature>
<reference evidence="2 3" key="1">
    <citation type="journal article" date="2018" name="Mol. Biol. Evol.">
        <title>Analysis of the draft genome of the red seaweed Gracilariopsis chorda provides insights into genome size evolution in Rhodophyta.</title>
        <authorList>
            <person name="Lee J."/>
            <person name="Yang E.C."/>
            <person name="Graf L."/>
            <person name="Yang J.H."/>
            <person name="Qiu H."/>
            <person name="Zel Zion U."/>
            <person name="Chan C.X."/>
            <person name="Stephens T.G."/>
            <person name="Weber A.P.M."/>
            <person name="Boo G.H."/>
            <person name="Boo S.M."/>
            <person name="Kim K.M."/>
            <person name="Shin Y."/>
            <person name="Jung M."/>
            <person name="Lee S.J."/>
            <person name="Yim H.S."/>
            <person name="Lee J.H."/>
            <person name="Bhattacharya D."/>
            <person name="Yoon H.S."/>
        </authorList>
    </citation>
    <scope>NUCLEOTIDE SEQUENCE [LARGE SCALE GENOMIC DNA]</scope>
    <source>
        <strain evidence="2 3">SKKU-2015</strain>
        <tissue evidence="2">Whole body</tissue>
    </source>
</reference>
<feature type="region of interest" description="Disordered" evidence="1">
    <location>
        <begin position="379"/>
        <end position="404"/>
    </location>
</feature>
<comment type="caution">
    <text evidence="2">The sequence shown here is derived from an EMBL/GenBank/DDBJ whole genome shotgun (WGS) entry which is preliminary data.</text>
</comment>
<evidence type="ECO:0000313" key="2">
    <source>
        <dbReference type="EMBL" id="PXF47823.1"/>
    </source>
</evidence>
<dbReference type="AlphaFoldDB" id="A0A2V3J0I8"/>
<gene>
    <name evidence="2" type="ORF">BWQ96_02505</name>
</gene>
<dbReference type="OrthoDB" id="5220at2759"/>
<dbReference type="Proteomes" id="UP000247409">
    <property type="component" value="Unassembled WGS sequence"/>
</dbReference>
<dbReference type="EMBL" id="NBIV01000020">
    <property type="protein sequence ID" value="PXF47823.1"/>
    <property type="molecule type" value="Genomic_DNA"/>
</dbReference>
<sequence>MVVHHALESSNEPQAFRIRRLSKRDSILYPNSLGEESSSALTSLKIRKEREHFQEPTSWLQKDELVSTSFDAHGFLQRSIMECHDRNGTNIPHLPVFDSVIDADLALATLDTVESTLRVYRDQSLDEEFSARERLRRMLHTSAKKKEELNSTSDKVLANVTNFGEAGKQAVNSLKEGIVSLNAQISSLLSLVEARDLVALLTDQASQLDAVHVSKLLAKASRILRGEAVKSVISMDERKNAESEVNGCQQELTDRIFTWMRDAVDSSSNTTVRDCALAATELGLYDRFVREYVHYLVSLEEVPASEAPSGAQVDNMLASFTAICSDAVRTIRNVIPAIVDTFVDPLAPLAVLVRLVTEKRVLSGASLILNCAKREAEATRETSRSDDCRNRRGEGFGRKSDREKFPRPSFGHHFSLTASDERENDVHQGIIDRKRYLVLHTELFKALAKYKTDILDTHHQLSLPIAEDAFWASEGPYATFVTEQALSYLELEKKWVDDQLATAFSSISGIEARLPQLAPTPRSDFRVFHKYARFYNQVSTGFKQTTVLCIDITFEAIHRMSEVFLAFTADSVRSKLKDSDPGGNTRNDSICLGKSEEQHPSSISSGTIESRSALSPLSEDGTASFAKAVPEGTLATRIRVAIQDVLRGLLLLYVANAETALQAAAPLLPTCKEDAVLEELWVFTASPLTAYVMAVEVLSQANELMARFLLSLKKAKSHETDAEGFLVLETPLNLLVSQETRDLLHSQLRGGLEELGAEAQQGVKAATSAVGFRLNAMLSVPEAVNAYSSVSDTKRLSKVPEKQRARLLNIPKLQPTNAFIKACKFLEQQIIFVASNVNECNRDFILWELGVLARDVVLHCWSKGPPPITLKGSMQMIADSRIILSTFQNHGVSVEAVRCLPSLAQLFLEPPEGLWSCVESSALTNVDARVLVSMLKKRPDFGSRGIIKVCQSLGANVEELST</sequence>
<evidence type="ECO:0000256" key="1">
    <source>
        <dbReference type="SAM" id="MobiDB-lite"/>
    </source>
</evidence>
<proteinExistence type="predicted"/>
<evidence type="ECO:0008006" key="4">
    <source>
        <dbReference type="Google" id="ProtNLM"/>
    </source>
</evidence>
<keyword evidence="3" id="KW-1185">Reference proteome</keyword>
<accession>A0A2V3J0I8</accession>